<dbReference type="GO" id="GO:0016740">
    <property type="term" value="F:transferase activity"/>
    <property type="evidence" value="ECO:0007669"/>
    <property type="project" value="UniProtKB-KW"/>
</dbReference>
<evidence type="ECO:0000256" key="1">
    <source>
        <dbReference type="PROSITE-ProRule" id="PRU00703"/>
    </source>
</evidence>
<evidence type="ECO:0000313" key="3">
    <source>
        <dbReference type="EMBL" id="GAD59634.1"/>
    </source>
</evidence>
<protein>
    <submittedName>
        <fullName evidence="3">D-glycero-D-manno-heptose 1-phosphate guanosyltransferase</fullName>
    </submittedName>
</protein>
<dbReference type="EMBL" id="BATC01000033">
    <property type="protein sequence ID" value="GAD59634.1"/>
    <property type="molecule type" value="Genomic_DNA"/>
</dbReference>
<comment type="caution">
    <text evidence="3">The sequence shown here is derived from an EMBL/GenBank/DDBJ whole genome shotgun (WGS) entry which is preliminary data.</text>
</comment>
<dbReference type="InterPro" id="IPR050486">
    <property type="entry name" value="Mannose-1P_guanyltransferase"/>
</dbReference>
<proteinExistence type="predicted"/>
<dbReference type="PANTHER" id="PTHR22572">
    <property type="entry name" value="SUGAR-1-PHOSPHATE GUANYL TRANSFERASE"/>
    <property type="match status" value="1"/>
</dbReference>
<dbReference type="InterPro" id="IPR000644">
    <property type="entry name" value="CBS_dom"/>
</dbReference>
<evidence type="ECO:0000313" key="4">
    <source>
        <dbReference type="Proteomes" id="UP000016569"/>
    </source>
</evidence>
<dbReference type="Gene3D" id="3.10.580.10">
    <property type="entry name" value="CBS-domain"/>
    <property type="match status" value="1"/>
</dbReference>
<gene>
    <name evidence="3" type="ORF">MBEBAB_1884</name>
</gene>
<dbReference type="Proteomes" id="UP000016569">
    <property type="component" value="Unassembled WGS sequence"/>
</dbReference>
<dbReference type="CDD" id="cd06426">
    <property type="entry name" value="NTP_transferase_like_2"/>
    <property type="match status" value="1"/>
</dbReference>
<dbReference type="SUPFAM" id="SSF53448">
    <property type="entry name" value="Nucleotide-diphospho-sugar transferases"/>
    <property type="match status" value="1"/>
</dbReference>
<name>A0A8E0TRS7_9CAUL</name>
<dbReference type="InterPro" id="IPR029044">
    <property type="entry name" value="Nucleotide-diphossugar_trans"/>
</dbReference>
<organism evidence="3 4">
    <name type="scientific">Brevundimonas abyssalis TAR-001</name>
    <dbReference type="NCBI Taxonomy" id="1391729"/>
    <lineage>
        <taxon>Bacteria</taxon>
        <taxon>Pseudomonadati</taxon>
        <taxon>Pseudomonadota</taxon>
        <taxon>Alphaproteobacteria</taxon>
        <taxon>Caulobacterales</taxon>
        <taxon>Caulobacteraceae</taxon>
        <taxon>Brevundimonas</taxon>
    </lineage>
</organism>
<dbReference type="OrthoDB" id="9814110at2"/>
<sequence>MTRRELAPYLLSDQATLREAIERLDAVRGQLVVVIDEDGRLRGSLTDGDVRRALLRMTPMEAGVETAMNAEPVAVRRGQNPAEIQAELEVRGATQAPVIDRAGRVVGLYPEHYGDAGRRDNLVVIMAGGRGARLAPLTRHTPKPMLTISGRPLLETIIERLRDQGFGRFRLAVNYLAEVIEGHFGDGSAFDVEISYLRETEPRGTAGALALLDEPIEEPFLVMNGDVLTRLDFAQLLDFHGDHEAAATVCVREHRFEAPFGVVETEGHRLVSIREKPTFRWFANAGIYVLGPDALKQVPDTGHYDMPTLLAALSDRGDTVGAFPIHEYWIDIGRPPDFELARSDYEAVFAAAAT</sequence>
<dbReference type="Pfam" id="PF00571">
    <property type="entry name" value="CBS"/>
    <property type="match status" value="1"/>
</dbReference>
<dbReference type="InterPro" id="IPR046342">
    <property type="entry name" value="CBS_dom_sf"/>
</dbReference>
<dbReference type="InterPro" id="IPR005835">
    <property type="entry name" value="NTP_transferase_dom"/>
</dbReference>
<dbReference type="PROSITE" id="PS51371">
    <property type="entry name" value="CBS"/>
    <property type="match status" value="1"/>
</dbReference>
<feature type="domain" description="CBS" evidence="2">
    <location>
        <begin position="1"/>
        <end position="60"/>
    </location>
</feature>
<dbReference type="SUPFAM" id="SSF54631">
    <property type="entry name" value="CBS-domain pair"/>
    <property type="match status" value="1"/>
</dbReference>
<dbReference type="Pfam" id="PF00483">
    <property type="entry name" value="NTP_transferase"/>
    <property type="match status" value="1"/>
</dbReference>
<accession>A0A8E0TRS7</accession>
<dbReference type="AlphaFoldDB" id="A0A8E0TRS7"/>
<evidence type="ECO:0000259" key="2">
    <source>
        <dbReference type="PROSITE" id="PS51371"/>
    </source>
</evidence>
<reference evidence="4" key="1">
    <citation type="journal article" date="2013" name="Genome Announc.">
        <title>Draft Genome Sequence of the Dimorphic Prosthecate Bacterium Brevundimonas abyssalis TAR-001T.</title>
        <authorList>
            <person name="Tsubouchi T."/>
            <person name="Nishi S."/>
            <person name="Usui K."/>
            <person name="Shimane Y."/>
            <person name="Takaki Y."/>
            <person name="Maruyama T."/>
            <person name="Hatada Y."/>
        </authorList>
    </citation>
    <scope>NUCLEOTIDE SEQUENCE [LARGE SCALE GENOMIC DNA]</scope>
    <source>
        <strain evidence="4">TAR-001</strain>
    </source>
</reference>
<keyword evidence="4" id="KW-1185">Reference proteome</keyword>
<dbReference type="RefSeq" id="WP_021697728.1">
    <property type="nucleotide sequence ID" value="NZ_BATC01000033.1"/>
</dbReference>
<keyword evidence="3" id="KW-0808">Transferase</keyword>
<dbReference type="Gene3D" id="3.90.550.10">
    <property type="entry name" value="Spore Coat Polysaccharide Biosynthesis Protein SpsA, Chain A"/>
    <property type="match status" value="1"/>
</dbReference>
<keyword evidence="1" id="KW-0129">CBS domain</keyword>